<name>A0AA39XWP1_9PEZI</name>
<evidence type="ECO:0000256" key="2">
    <source>
        <dbReference type="ARBA" id="ARBA00010199"/>
    </source>
</evidence>
<evidence type="ECO:0000256" key="7">
    <source>
        <dbReference type="SAM" id="Phobius"/>
    </source>
</evidence>
<feature type="region of interest" description="Disordered" evidence="6">
    <location>
        <begin position="159"/>
        <end position="192"/>
    </location>
</feature>
<feature type="transmembrane region" description="Helical" evidence="7">
    <location>
        <begin position="618"/>
        <end position="639"/>
    </location>
</feature>
<keyword evidence="9" id="KW-1185">Reference proteome</keyword>
<dbReference type="GO" id="GO:0015297">
    <property type="term" value="F:antiporter activity"/>
    <property type="evidence" value="ECO:0007669"/>
    <property type="project" value="InterPro"/>
</dbReference>
<dbReference type="PANTHER" id="PTHR11206">
    <property type="entry name" value="MULTIDRUG RESISTANCE PROTEIN"/>
    <property type="match status" value="1"/>
</dbReference>
<dbReference type="GO" id="GO:0042910">
    <property type="term" value="F:xenobiotic transmembrane transporter activity"/>
    <property type="evidence" value="ECO:0007669"/>
    <property type="project" value="InterPro"/>
</dbReference>
<feature type="transmembrane region" description="Helical" evidence="7">
    <location>
        <begin position="438"/>
        <end position="457"/>
    </location>
</feature>
<comment type="similarity">
    <text evidence="2">Belongs to the multi antimicrobial extrusion (MATE) (TC 2.A.66.1) family.</text>
</comment>
<evidence type="ECO:0000313" key="9">
    <source>
        <dbReference type="Proteomes" id="UP001174936"/>
    </source>
</evidence>
<sequence>MASPGNGSESQSIPNKKQPAHGDHSHHLFSSSFRSSSPLANEVIARDLEACPDVDDDDDDDATIRGDDAEGSESSDGTPGPTLYRRPSGIAYGATRPALSLGPAGLDEQPILSQAERARSREAERSLLRDNHILPPKHHPSQQPRGPVASLYKRIFSTKVPRRAPDEEDPIDESTSLLGEDRGRPGAPEHHHENLNSQWEAAVAAGQIKTTWQREAKTIAVYSRSLILTFVLQYSLQVTSIFAVGRLGTVELGAVSLASMTATITCNAPVQGLATSLDTLCAQAYGSGHKKLVGLQMQRMIYFLLLLLIPISAIYMNSEAILLAVGIQAPSAKLASIYLKIMLFGVPANMIFEAGKRFVQAQGLFHATTYVLLVAAPTNIFLSWYFVWYLQWGFKGAPLAIVITQNMLPTLLCLYVWRVEGSEAWGGFRRAAFKNWGPMIRLAIPGMVMVVAEWLAFEILTLACGRLGVATLAAQSIVMTVAATTFQLPFPMSIAGSTRVANLIGAKLVDAAKTSAKVTVAGGIIIGLFNVTLVSVFRYQIPYLFTNDPEVTEIVANVLPLVAVMQLFDGMAAVSHGLLRGIGRQEFGGYANLAIYYIVAVPLSFWFAFGWGWELKGLWFGVTIGLCLVMIVEYVFIWLSDWNLIVKEAELRNSSG</sequence>
<gene>
    <name evidence="8" type="ORF">B0T16DRAFT_420263</name>
</gene>
<feature type="transmembrane region" description="Helical" evidence="7">
    <location>
        <begin position="591"/>
        <end position="612"/>
    </location>
</feature>
<feature type="compositionally biased region" description="Low complexity" evidence="6">
    <location>
        <begin position="28"/>
        <end position="37"/>
    </location>
</feature>
<dbReference type="InterPro" id="IPR045069">
    <property type="entry name" value="MATE_euk"/>
</dbReference>
<dbReference type="InterPro" id="IPR002528">
    <property type="entry name" value="MATE_fam"/>
</dbReference>
<feature type="region of interest" description="Disordered" evidence="6">
    <location>
        <begin position="1"/>
        <end position="109"/>
    </location>
</feature>
<feature type="compositionally biased region" description="Polar residues" evidence="6">
    <location>
        <begin position="1"/>
        <end position="15"/>
    </location>
</feature>
<keyword evidence="3 7" id="KW-0812">Transmembrane</keyword>
<feature type="transmembrane region" description="Helical" evidence="7">
    <location>
        <begin position="477"/>
        <end position="497"/>
    </location>
</feature>
<evidence type="ECO:0000313" key="8">
    <source>
        <dbReference type="EMBL" id="KAK0641643.1"/>
    </source>
</evidence>
<proteinExistence type="inferred from homology"/>
<dbReference type="EMBL" id="JAULSV010000006">
    <property type="protein sequence ID" value="KAK0641643.1"/>
    <property type="molecule type" value="Genomic_DNA"/>
</dbReference>
<feature type="transmembrane region" description="Helical" evidence="7">
    <location>
        <begin position="518"/>
        <end position="538"/>
    </location>
</feature>
<evidence type="ECO:0000256" key="5">
    <source>
        <dbReference type="ARBA" id="ARBA00023136"/>
    </source>
</evidence>
<comment type="subcellular location">
    <subcellularLocation>
        <location evidence="1">Membrane</location>
        <topology evidence="1">Multi-pass membrane protein</topology>
    </subcellularLocation>
</comment>
<dbReference type="Proteomes" id="UP001174936">
    <property type="component" value="Unassembled WGS sequence"/>
</dbReference>
<dbReference type="NCBIfam" id="TIGR00797">
    <property type="entry name" value="matE"/>
    <property type="match status" value="1"/>
</dbReference>
<feature type="transmembrane region" description="Helical" evidence="7">
    <location>
        <begin position="300"/>
        <end position="329"/>
    </location>
</feature>
<dbReference type="CDD" id="cd13132">
    <property type="entry name" value="MATE_eukaryotic"/>
    <property type="match status" value="1"/>
</dbReference>
<protein>
    <submittedName>
        <fullName evidence="8">Mate-domain-containing protein</fullName>
    </submittedName>
</protein>
<dbReference type="Pfam" id="PF01554">
    <property type="entry name" value="MatE"/>
    <property type="match status" value="2"/>
</dbReference>
<feature type="compositionally biased region" description="Acidic residues" evidence="6">
    <location>
        <begin position="50"/>
        <end position="61"/>
    </location>
</feature>
<comment type="caution">
    <text evidence="8">The sequence shown here is derived from an EMBL/GenBank/DDBJ whole genome shotgun (WGS) entry which is preliminary data.</text>
</comment>
<evidence type="ECO:0000256" key="4">
    <source>
        <dbReference type="ARBA" id="ARBA00022989"/>
    </source>
</evidence>
<reference evidence="8" key="1">
    <citation type="submission" date="2023-06" db="EMBL/GenBank/DDBJ databases">
        <title>Genome-scale phylogeny and comparative genomics of the fungal order Sordariales.</title>
        <authorList>
            <consortium name="Lawrence Berkeley National Laboratory"/>
            <person name="Hensen N."/>
            <person name="Bonometti L."/>
            <person name="Westerberg I."/>
            <person name="Brannstrom I.O."/>
            <person name="Guillou S."/>
            <person name="Cros-Aarteil S."/>
            <person name="Calhoun S."/>
            <person name="Haridas S."/>
            <person name="Kuo A."/>
            <person name="Mondo S."/>
            <person name="Pangilinan J."/>
            <person name="Riley R."/>
            <person name="Labutti K."/>
            <person name="Andreopoulos B."/>
            <person name="Lipzen A."/>
            <person name="Chen C."/>
            <person name="Yanf M."/>
            <person name="Daum C."/>
            <person name="Ng V."/>
            <person name="Clum A."/>
            <person name="Steindorff A."/>
            <person name="Ohm R."/>
            <person name="Martin F."/>
            <person name="Silar P."/>
            <person name="Natvig D."/>
            <person name="Lalanne C."/>
            <person name="Gautier V."/>
            <person name="Ament-Velasquez S.L."/>
            <person name="Kruys A."/>
            <person name="Hutchinson M.I."/>
            <person name="Powell A.J."/>
            <person name="Barry K."/>
            <person name="Miller A.N."/>
            <person name="Grigoriev I.V."/>
            <person name="Debuchy R."/>
            <person name="Gladieux P."/>
            <person name="Thoren M.H."/>
            <person name="Johannesson H."/>
        </authorList>
    </citation>
    <scope>NUCLEOTIDE SEQUENCE</scope>
    <source>
        <strain evidence="8">SMH2532-1</strain>
    </source>
</reference>
<evidence type="ECO:0000256" key="1">
    <source>
        <dbReference type="ARBA" id="ARBA00004141"/>
    </source>
</evidence>
<dbReference type="GO" id="GO:0016020">
    <property type="term" value="C:membrane"/>
    <property type="evidence" value="ECO:0007669"/>
    <property type="project" value="UniProtKB-SubCell"/>
</dbReference>
<evidence type="ECO:0000256" key="3">
    <source>
        <dbReference type="ARBA" id="ARBA00022692"/>
    </source>
</evidence>
<organism evidence="8 9">
    <name type="scientific">Cercophora newfieldiana</name>
    <dbReference type="NCBI Taxonomy" id="92897"/>
    <lineage>
        <taxon>Eukaryota</taxon>
        <taxon>Fungi</taxon>
        <taxon>Dikarya</taxon>
        <taxon>Ascomycota</taxon>
        <taxon>Pezizomycotina</taxon>
        <taxon>Sordariomycetes</taxon>
        <taxon>Sordariomycetidae</taxon>
        <taxon>Sordariales</taxon>
        <taxon>Lasiosphaeriaceae</taxon>
        <taxon>Cercophora</taxon>
    </lineage>
</organism>
<keyword evidence="5 7" id="KW-0472">Membrane</keyword>
<dbReference type="GO" id="GO:1990961">
    <property type="term" value="P:xenobiotic detoxification by transmembrane export across the plasma membrane"/>
    <property type="evidence" value="ECO:0007669"/>
    <property type="project" value="InterPro"/>
</dbReference>
<feature type="compositionally biased region" description="Basic and acidic residues" evidence="6">
    <location>
        <begin position="179"/>
        <end position="192"/>
    </location>
</feature>
<feature type="transmembrane region" description="Helical" evidence="7">
    <location>
        <begin position="335"/>
        <end position="352"/>
    </location>
</feature>
<feature type="transmembrane region" description="Helical" evidence="7">
    <location>
        <begin position="364"/>
        <end position="387"/>
    </location>
</feature>
<evidence type="ECO:0000256" key="6">
    <source>
        <dbReference type="SAM" id="MobiDB-lite"/>
    </source>
</evidence>
<keyword evidence="4 7" id="KW-1133">Transmembrane helix</keyword>
<accession>A0AA39XWP1</accession>
<dbReference type="AlphaFoldDB" id="A0AA39XWP1"/>
<feature type="transmembrane region" description="Helical" evidence="7">
    <location>
        <begin position="399"/>
        <end position="417"/>
    </location>
</feature>